<dbReference type="Pfam" id="PF01618">
    <property type="entry name" value="MotA_ExbB"/>
    <property type="match status" value="1"/>
</dbReference>
<comment type="similarity">
    <text evidence="2">Belongs to the MotA family.</text>
</comment>
<keyword evidence="8 9" id="KW-0472">Membrane</keyword>
<evidence type="ECO:0000256" key="1">
    <source>
        <dbReference type="ARBA" id="ARBA00004651"/>
    </source>
</evidence>
<keyword evidence="4" id="KW-1003">Cell membrane</keyword>
<keyword evidence="5 9" id="KW-0812">Transmembrane</keyword>
<comment type="caution">
    <text evidence="11">The sequence shown here is derived from an EMBL/GenBank/DDBJ whole genome shotgun (WGS) entry which is preliminary data.</text>
</comment>
<keyword evidence="12" id="KW-1185">Reference proteome</keyword>
<evidence type="ECO:0000256" key="3">
    <source>
        <dbReference type="ARBA" id="ARBA00022448"/>
    </source>
</evidence>
<keyword evidence="3" id="KW-0813">Transport</keyword>
<evidence type="ECO:0000256" key="7">
    <source>
        <dbReference type="ARBA" id="ARBA00022989"/>
    </source>
</evidence>
<organism evidence="11 12">
    <name type="scientific">Sphingomonas echinoides</name>
    <dbReference type="NCBI Taxonomy" id="59803"/>
    <lineage>
        <taxon>Bacteria</taxon>
        <taxon>Pseudomonadati</taxon>
        <taxon>Pseudomonadota</taxon>
        <taxon>Alphaproteobacteria</taxon>
        <taxon>Sphingomonadales</taxon>
        <taxon>Sphingomonadaceae</taxon>
        <taxon>Sphingomonas</taxon>
    </lineage>
</organism>
<dbReference type="EMBL" id="JAWXXV010000001">
    <property type="protein sequence ID" value="MDX5983332.1"/>
    <property type="molecule type" value="Genomic_DNA"/>
</dbReference>
<evidence type="ECO:0000313" key="12">
    <source>
        <dbReference type="Proteomes" id="UP001279660"/>
    </source>
</evidence>
<keyword evidence="7 9" id="KW-1133">Transmembrane helix</keyword>
<comment type="subcellular location">
    <subcellularLocation>
        <location evidence="1">Cell membrane</location>
        <topology evidence="1">Multi-pass membrane protein</topology>
    </subcellularLocation>
</comment>
<dbReference type="InterPro" id="IPR002898">
    <property type="entry name" value="MotA_ExbB_proton_chnl"/>
</dbReference>
<dbReference type="RefSeq" id="WP_040601614.1">
    <property type="nucleotide sequence ID" value="NZ_JAWXXV010000001.1"/>
</dbReference>
<gene>
    <name evidence="11" type="ORF">SIL82_03605</name>
</gene>
<dbReference type="InterPro" id="IPR047055">
    <property type="entry name" value="MotA-like"/>
</dbReference>
<feature type="transmembrane region" description="Helical" evidence="9">
    <location>
        <begin position="151"/>
        <end position="175"/>
    </location>
</feature>
<evidence type="ECO:0000256" key="5">
    <source>
        <dbReference type="ARBA" id="ARBA00022692"/>
    </source>
</evidence>
<evidence type="ECO:0000256" key="6">
    <source>
        <dbReference type="ARBA" id="ARBA00022779"/>
    </source>
</evidence>
<accession>A0ABU4PJK6</accession>
<reference evidence="11 12" key="1">
    <citation type="submission" date="2023-11" db="EMBL/GenBank/DDBJ databases">
        <title>MicrobeMod: A computational toolkit for identifying prokaryotic methylation and restriction-modification with nanopore sequencing.</title>
        <authorList>
            <person name="Crits-Christoph A."/>
            <person name="Kang S.C."/>
            <person name="Lee H."/>
            <person name="Ostrov N."/>
        </authorList>
    </citation>
    <scope>NUCLEOTIDE SEQUENCE [LARGE SCALE GENOMIC DNA]</scope>
    <source>
        <strain evidence="11 12">ATCC 14820</strain>
    </source>
</reference>
<evidence type="ECO:0000313" key="11">
    <source>
        <dbReference type="EMBL" id="MDX5983332.1"/>
    </source>
</evidence>
<sequence length="217" mass="22576">MIALLAPFLDPIAFAIVGGGTLAAMILRTPARDLANGVAALRILGRRHFVADGLLDQIVAFGRIARRHGVMALDRSVIADADVAAAVALIVDGGAPEEVADLLRQRRRARSERAVAAAELWAGAADTAPAMGMIGTLIGLVGMFVKMRDPSAIGAAMAVALLATLYGAVLANLVFAPIAARLRRHARDAAVERLRLDAPLIALAAREAPRAVMAEVA</sequence>
<evidence type="ECO:0000256" key="4">
    <source>
        <dbReference type="ARBA" id="ARBA00022475"/>
    </source>
</evidence>
<feature type="domain" description="MotA/TolQ/ExbB proton channel" evidence="10">
    <location>
        <begin position="83"/>
        <end position="189"/>
    </location>
</feature>
<dbReference type="PANTHER" id="PTHR30433">
    <property type="entry name" value="CHEMOTAXIS PROTEIN MOTA"/>
    <property type="match status" value="1"/>
</dbReference>
<feature type="transmembrane region" description="Helical" evidence="9">
    <location>
        <begin position="6"/>
        <end position="27"/>
    </location>
</feature>
<dbReference type="Proteomes" id="UP001279660">
    <property type="component" value="Unassembled WGS sequence"/>
</dbReference>
<protein>
    <submittedName>
        <fullName evidence="11">MotA/TolQ/ExbB proton channel family protein</fullName>
    </submittedName>
</protein>
<dbReference type="InterPro" id="IPR000540">
    <property type="entry name" value="Flag_MotA_CS"/>
</dbReference>
<dbReference type="PROSITE" id="PS01307">
    <property type="entry name" value="MOTA"/>
    <property type="match status" value="1"/>
</dbReference>
<evidence type="ECO:0000256" key="2">
    <source>
        <dbReference type="ARBA" id="ARBA00008038"/>
    </source>
</evidence>
<keyword evidence="6" id="KW-0283">Flagellar rotation</keyword>
<evidence type="ECO:0000256" key="8">
    <source>
        <dbReference type="ARBA" id="ARBA00023136"/>
    </source>
</evidence>
<evidence type="ECO:0000259" key="10">
    <source>
        <dbReference type="Pfam" id="PF01618"/>
    </source>
</evidence>
<evidence type="ECO:0000256" key="9">
    <source>
        <dbReference type="SAM" id="Phobius"/>
    </source>
</evidence>
<feature type="transmembrane region" description="Helical" evidence="9">
    <location>
        <begin position="114"/>
        <end position="145"/>
    </location>
</feature>
<proteinExistence type="inferred from homology"/>
<name>A0ABU4PJK6_9SPHN</name>